<reference evidence="1" key="1">
    <citation type="journal article" date="2014" name="Front. Microbiol.">
        <title>High frequency of phylogenetically diverse reductive dehalogenase-homologous genes in deep subseafloor sedimentary metagenomes.</title>
        <authorList>
            <person name="Kawai M."/>
            <person name="Futagami T."/>
            <person name="Toyoda A."/>
            <person name="Takaki Y."/>
            <person name="Nishi S."/>
            <person name="Hori S."/>
            <person name="Arai W."/>
            <person name="Tsubouchi T."/>
            <person name="Morono Y."/>
            <person name="Uchiyama I."/>
            <person name="Ito T."/>
            <person name="Fujiyama A."/>
            <person name="Inagaki F."/>
            <person name="Takami H."/>
        </authorList>
    </citation>
    <scope>NUCLEOTIDE SEQUENCE</scope>
    <source>
        <strain evidence="1">Expedition CK06-06</strain>
    </source>
</reference>
<gene>
    <name evidence="1" type="ORF">S01H4_38974</name>
</gene>
<dbReference type="SUPFAM" id="SSF48371">
    <property type="entry name" value="ARM repeat"/>
    <property type="match status" value="1"/>
</dbReference>
<dbReference type="Pfam" id="PF13646">
    <property type="entry name" value="HEAT_2"/>
    <property type="match status" value="1"/>
</dbReference>
<protein>
    <recommendedName>
        <fullName evidence="2">HEAT repeat domain-containing protein</fullName>
    </recommendedName>
</protein>
<dbReference type="AlphaFoldDB" id="X1BL02"/>
<feature type="non-terminal residue" evidence="1">
    <location>
        <position position="1"/>
    </location>
</feature>
<dbReference type="EMBL" id="BART01021064">
    <property type="protein sequence ID" value="GAG95700.1"/>
    <property type="molecule type" value="Genomic_DNA"/>
</dbReference>
<sequence>DDDWIVKLYLIKAFRNFKKDETIPLLKKMLEDKDTDVREAALNMLSDLKQS</sequence>
<evidence type="ECO:0000313" key="1">
    <source>
        <dbReference type="EMBL" id="GAG95700.1"/>
    </source>
</evidence>
<name>X1BL02_9ZZZZ</name>
<comment type="caution">
    <text evidence="1">The sequence shown here is derived from an EMBL/GenBank/DDBJ whole genome shotgun (WGS) entry which is preliminary data.</text>
</comment>
<accession>X1BL02</accession>
<dbReference type="PROSITE" id="PS50077">
    <property type="entry name" value="HEAT_REPEAT"/>
    <property type="match status" value="1"/>
</dbReference>
<dbReference type="InterPro" id="IPR011989">
    <property type="entry name" value="ARM-like"/>
</dbReference>
<dbReference type="InterPro" id="IPR021133">
    <property type="entry name" value="HEAT_type_2"/>
</dbReference>
<organism evidence="1">
    <name type="scientific">marine sediment metagenome</name>
    <dbReference type="NCBI Taxonomy" id="412755"/>
    <lineage>
        <taxon>unclassified sequences</taxon>
        <taxon>metagenomes</taxon>
        <taxon>ecological metagenomes</taxon>
    </lineage>
</organism>
<evidence type="ECO:0008006" key="2">
    <source>
        <dbReference type="Google" id="ProtNLM"/>
    </source>
</evidence>
<proteinExistence type="predicted"/>
<dbReference type="InterPro" id="IPR016024">
    <property type="entry name" value="ARM-type_fold"/>
</dbReference>
<dbReference type="Gene3D" id="1.25.10.10">
    <property type="entry name" value="Leucine-rich Repeat Variant"/>
    <property type="match status" value="1"/>
</dbReference>